<dbReference type="InterPro" id="IPR001296">
    <property type="entry name" value="Glyco_trans_1"/>
</dbReference>
<accession>A0A401ZP65</accession>
<keyword evidence="4" id="KW-0328">Glycosyltransferase</keyword>
<keyword evidence="5 10" id="KW-0808">Transferase</keyword>
<keyword evidence="3" id="KW-0313">Glucose metabolism</keyword>
<dbReference type="SUPFAM" id="SSF53756">
    <property type="entry name" value="UDP-Glycosyltransferase/glycogen phosphorylase"/>
    <property type="match status" value="1"/>
</dbReference>
<dbReference type="Gene3D" id="3.40.50.2000">
    <property type="entry name" value="Glycogen Phosphorylase B"/>
    <property type="match status" value="2"/>
</dbReference>
<evidence type="ECO:0000256" key="7">
    <source>
        <dbReference type="SAM" id="MobiDB-lite"/>
    </source>
</evidence>
<dbReference type="Pfam" id="PF21269">
    <property type="entry name" value="TreT_GT1"/>
    <property type="match status" value="1"/>
</dbReference>
<dbReference type="AlphaFoldDB" id="A0A401ZP65"/>
<evidence type="ECO:0000259" key="8">
    <source>
        <dbReference type="Pfam" id="PF00534"/>
    </source>
</evidence>
<dbReference type="PANTHER" id="PTHR47779:SF1">
    <property type="entry name" value="SYNTHASE (CCG-9), PUTATIVE (AFU_ORTHOLOGUE AFUA_3G12100)-RELATED"/>
    <property type="match status" value="1"/>
</dbReference>
<protein>
    <submittedName>
        <fullName evidence="10">Glycosyl transferase family 1</fullName>
    </submittedName>
</protein>
<evidence type="ECO:0000313" key="11">
    <source>
        <dbReference type="Proteomes" id="UP000287224"/>
    </source>
</evidence>
<evidence type="ECO:0000256" key="2">
    <source>
        <dbReference type="ARBA" id="ARBA00011738"/>
    </source>
</evidence>
<dbReference type="EMBL" id="BIFQ01000002">
    <property type="protein sequence ID" value="GCE08669.1"/>
    <property type="molecule type" value="Genomic_DNA"/>
</dbReference>
<dbReference type="PANTHER" id="PTHR47779">
    <property type="entry name" value="SYNTHASE (CCG-9), PUTATIVE (AFU_ORTHOLOGUE AFUA_3G12100)-RELATED"/>
    <property type="match status" value="1"/>
</dbReference>
<dbReference type="GO" id="GO:0016757">
    <property type="term" value="F:glycosyltransferase activity"/>
    <property type="evidence" value="ECO:0007669"/>
    <property type="project" value="UniProtKB-KW"/>
</dbReference>
<evidence type="ECO:0000256" key="4">
    <source>
        <dbReference type="ARBA" id="ARBA00022676"/>
    </source>
</evidence>
<dbReference type="Proteomes" id="UP000287224">
    <property type="component" value="Unassembled WGS sequence"/>
</dbReference>
<organism evidence="10 11">
    <name type="scientific">Dictyobacter aurantiacus</name>
    <dbReference type="NCBI Taxonomy" id="1936993"/>
    <lineage>
        <taxon>Bacteria</taxon>
        <taxon>Bacillati</taxon>
        <taxon>Chloroflexota</taxon>
        <taxon>Ktedonobacteria</taxon>
        <taxon>Ktedonobacterales</taxon>
        <taxon>Dictyobacteraceae</taxon>
        <taxon>Dictyobacter</taxon>
    </lineage>
</organism>
<evidence type="ECO:0000256" key="1">
    <source>
        <dbReference type="ARBA" id="ARBA00009481"/>
    </source>
</evidence>
<feature type="region of interest" description="Disordered" evidence="7">
    <location>
        <begin position="410"/>
        <end position="429"/>
    </location>
</feature>
<comment type="caution">
    <text evidence="10">The sequence shown here is derived from an EMBL/GenBank/DDBJ whole genome shotgun (WGS) entry which is preliminary data.</text>
</comment>
<dbReference type="GO" id="GO:0006006">
    <property type="term" value="P:glucose metabolic process"/>
    <property type="evidence" value="ECO:0007669"/>
    <property type="project" value="UniProtKB-KW"/>
</dbReference>
<evidence type="ECO:0000256" key="3">
    <source>
        <dbReference type="ARBA" id="ARBA00022526"/>
    </source>
</evidence>
<keyword evidence="6" id="KW-0119">Carbohydrate metabolism</keyword>
<comment type="similarity">
    <text evidence="1">Belongs to the glycosyltransferase group 1 family. Glycosyltransferase 4 subfamily.</text>
</comment>
<proteinExistence type="inferred from homology"/>
<evidence type="ECO:0000259" key="9">
    <source>
        <dbReference type="Pfam" id="PF21269"/>
    </source>
</evidence>
<dbReference type="Pfam" id="PF00534">
    <property type="entry name" value="Glycos_transf_1"/>
    <property type="match status" value="1"/>
</dbReference>
<evidence type="ECO:0000313" key="10">
    <source>
        <dbReference type="EMBL" id="GCE08669.1"/>
    </source>
</evidence>
<name>A0A401ZP65_9CHLR</name>
<reference evidence="11" key="1">
    <citation type="submission" date="2018-12" db="EMBL/GenBank/DDBJ databases">
        <title>Tengunoibacter tsumagoiensis gen. nov., sp. nov., Dictyobacter kobayashii sp. nov., D. alpinus sp. nov., and D. joshuensis sp. nov. and description of Dictyobacteraceae fam. nov. within the order Ktedonobacterales isolated from Tengu-no-mugimeshi.</title>
        <authorList>
            <person name="Wang C.M."/>
            <person name="Zheng Y."/>
            <person name="Sakai Y."/>
            <person name="Toyoda A."/>
            <person name="Minakuchi Y."/>
            <person name="Abe K."/>
            <person name="Yokota A."/>
            <person name="Yabe S."/>
        </authorList>
    </citation>
    <scope>NUCLEOTIDE SEQUENCE [LARGE SCALE GENOMIC DNA]</scope>
    <source>
        <strain evidence="11">S-27</strain>
    </source>
</reference>
<feature type="domain" description="Trehalose synthase N-terminal" evidence="9">
    <location>
        <begin position="36"/>
        <end position="174"/>
    </location>
</feature>
<dbReference type="InterPro" id="IPR049438">
    <property type="entry name" value="TreT_GT1"/>
</dbReference>
<feature type="domain" description="Glycosyl transferase family 1" evidence="8">
    <location>
        <begin position="215"/>
        <end position="384"/>
    </location>
</feature>
<sequence length="429" mass="48721">MKKSKQLEQYTPLVGEDILNVIYEKASKLRGLHILHINTTAKGGGVAEILEGLDPIAHEFELTQSRKVIQLDESISHFTSHLVDMLQGNEPGEISAGERERFLDWLGQSRLSEHDDHADIYVVHDYQLVPLAQIYSWLRPAIWFCHVDTAQPNPHAKSYLQDFLDAYELCVFNSEPSVFPEIRPELAHVMTLGIDPFRRKNAPLDQNRGLQLLQKCGIDVRRPLITQVARYDRWKDPWQAVDVYRPVKQQMPEVQLAFVGAMEATDDKGAVKVLHDLQRYVGDDKDVHLLSDPAVIGDDEVNAFQRYSSVILQRSTREGFGLTATEAMWKNQPVIGTSATGLRIQLVDGENGYIVDDTQSCAERTLELLRDRDRWQQLGRNAHEHVRKHYLLPMMVLSYLDALEKVHLRSLQPSGSQQSSRSDGSTAAD</sequence>
<gene>
    <name evidence="10" type="ORF">KDAU_59980</name>
</gene>
<comment type="subunit">
    <text evidence="2">Homodimer.</text>
</comment>
<dbReference type="RefSeq" id="WP_160146201.1">
    <property type="nucleotide sequence ID" value="NZ_BIFQ01000002.1"/>
</dbReference>
<evidence type="ECO:0000256" key="6">
    <source>
        <dbReference type="ARBA" id="ARBA00023277"/>
    </source>
</evidence>
<dbReference type="OrthoDB" id="9813638at2"/>
<dbReference type="InterPro" id="IPR052078">
    <property type="entry name" value="Trehalose_Metab_GTase"/>
</dbReference>
<evidence type="ECO:0000256" key="5">
    <source>
        <dbReference type="ARBA" id="ARBA00022679"/>
    </source>
</evidence>
<keyword evidence="11" id="KW-1185">Reference proteome</keyword>